<keyword evidence="10" id="KW-1185">Reference proteome</keyword>
<feature type="binding site" evidence="4">
    <location>
        <position position="272"/>
    </location>
    <ligand>
        <name>3'-phosphoadenylyl sulfate</name>
        <dbReference type="ChEBI" id="CHEBI:58339"/>
    </ligand>
</feature>
<dbReference type="InterPro" id="IPR000863">
    <property type="entry name" value="Sulfotransferase_dom"/>
</dbReference>
<dbReference type="Proteomes" id="UP000747542">
    <property type="component" value="Unassembled WGS sequence"/>
</dbReference>
<feature type="domain" description="Sulfotransferase" evidence="8">
    <location>
        <begin position="104"/>
        <end position="216"/>
    </location>
</feature>
<name>A0A8J5K1I8_HOMAM</name>
<accession>A0A8J5K1I8</accession>
<keyword evidence="7" id="KW-0812">Transmembrane</keyword>
<dbReference type="AlphaFoldDB" id="A0A8J5K1I8"/>
<dbReference type="GO" id="GO:0008467">
    <property type="term" value="F:[heparan sulfate]-glucosamine 3-sulfotransferase activity"/>
    <property type="evidence" value="ECO:0007669"/>
    <property type="project" value="TreeGrafter"/>
</dbReference>
<gene>
    <name evidence="9" type="primary">HS3ST5-L</name>
    <name evidence="9" type="ORF">Hamer_G017258</name>
</gene>
<keyword evidence="1" id="KW-0808">Transferase</keyword>
<evidence type="ECO:0000313" key="10">
    <source>
        <dbReference type="Proteomes" id="UP000747542"/>
    </source>
</evidence>
<dbReference type="InterPro" id="IPR027417">
    <property type="entry name" value="P-loop_NTPase"/>
</dbReference>
<dbReference type="Pfam" id="PF00685">
    <property type="entry name" value="Sulfotransfer_1"/>
    <property type="match status" value="1"/>
</dbReference>
<reference evidence="9" key="1">
    <citation type="journal article" date="2021" name="Sci. Adv.">
        <title>The American lobster genome reveals insights on longevity, neural, and immune adaptations.</title>
        <authorList>
            <person name="Polinski J.M."/>
            <person name="Zimin A.V."/>
            <person name="Clark K.F."/>
            <person name="Kohn A.B."/>
            <person name="Sadowski N."/>
            <person name="Timp W."/>
            <person name="Ptitsyn A."/>
            <person name="Khanna P."/>
            <person name="Romanova D.Y."/>
            <person name="Williams P."/>
            <person name="Greenwood S.J."/>
            <person name="Moroz L.L."/>
            <person name="Walt D.R."/>
            <person name="Bodnar A.G."/>
        </authorList>
    </citation>
    <scope>NUCLEOTIDE SEQUENCE</scope>
    <source>
        <strain evidence="9">GMGI-L3</strain>
    </source>
</reference>
<protein>
    <submittedName>
        <fullName evidence="9">Heparan sulfate glucosamine 3-O-sulfotransferase 5-like</fullName>
    </submittedName>
</protein>
<feature type="region of interest" description="Disordered" evidence="6">
    <location>
        <begin position="1"/>
        <end position="37"/>
    </location>
</feature>
<sequence length="326" mass="37569">MSFGNEGYQTTWSEDPGRKPSRGPPLMGGRCESSSSPLSSLRRMAPIIVFSSLLFCLVLYYTFPIGAAAIYAPSAVSETTGLDSVTTEAYRKRLRIRGTQRRLPQALIIGVRKCGTRALIEMLNLHPHIQKNGIEMHFFDDDERYANGLEWYRKRMPYSFDNQVTIEKTPSYFISREAPARIRAMNETIKLLLIVREPAMRVLSDYTQIMEAKMRKGRQVAPFHKKVLTPDGEINDGFKAIQISQYAVQRFLRLPLHIKPDNFYFNETKGFYCMRNETFQKCLADAKGRPHPYVDPAVMSRLRKFFAPFNEQFYEMVGRNFGWPSS</sequence>
<organism evidence="9 10">
    <name type="scientific">Homarus americanus</name>
    <name type="common">American lobster</name>
    <dbReference type="NCBI Taxonomy" id="6706"/>
    <lineage>
        <taxon>Eukaryota</taxon>
        <taxon>Metazoa</taxon>
        <taxon>Ecdysozoa</taxon>
        <taxon>Arthropoda</taxon>
        <taxon>Crustacea</taxon>
        <taxon>Multicrustacea</taxon>
        <taxon>Malacostraca</taxon>
        <taxon>Eumalacostraca</taxon>
        <taxon>Eucarida</taxon>
        <taxon>Decapoda</taxon>
        <taxon>Pleocyemata</taxon>
        <taxon>Astacidea</taxon>
        <taxon>Nephropoidea</taxon>
        <taxon>Nephropidae</taxon>
        <taxon>Homarus</taxon>
    </lineage>
</organism>
<keyword evidence="7" id="KW-1133">Transmembrane helix</keyword>
<evidence type="ECO:0000256" key="4">
    <source>
        <dbReference type="PIRSR" id="PIRSR637359-2"/>
    </source>
</evidence>
<feature type="binding site" evidence="4">
    <location>
        <position position="204"/>
    </location>
    <ligand>
        <name>3'-phosphoadenylyl sulfate</name>
        <dbReference type="ChEBI" id="CHEBI:58339"/>
    </ligand>
</feature>
<dbReference type="PANTHER" id="PTHR10605">
    <property type="entry name" value="HEPARAN SULFATE SULFOTRANSFERASE"/>
    <property type="match status" value="1"/>
</dbReference>
<evidence type="ECO:0000256" key="7">
    <source>
        <dbReference type="SAM" id="Phobius"/>
    </source>
</evidence>
<dbReference type="FunFam" id="3.40.50.300:FF:002997">
    <property type="entry name" value="Sulfotransferase"/>
    <property type="match status" value="1"/>
</dbReference>
<dbReference type="SUPFAM" id="SSF52540">
    <property type="entry name" value="P-loop containing nucleoside triphosphate hydrolases"/>
    <property type="match status" value="1"/>
</dbReference>
<dbReference type="InterPro" id="IPR037359">
    <property type="entry name" value="NST/OST"/>
</dbReference>
<evidence type="ECO:0000256" key="2">
    <source>
        <dbReference type="ARBA" id="ARBA00023180"/>
    </source>
</evidence>
<dbReference type="PANTHER" id="PTHR10605:SF65">
    <property type="entry name" value="GH20068P"/>
    <property type="match status" value="1"/>
</dbReference>
<evidence type="ECO:0000256" key="1">
    <source>
        <dbReference type="ARBA" id="ARBA00022679"/>
    </source>
</evidence>
<keyword evidence="5" id="KW-1015">Disulfide bond</keyword>
<evidence type="ECO:0000256" key="6">
    <source>
        <dbReference type="SAM" id="MobiDB-lite"/>
    </source>
</evidence>
<feature type="disulfide bond" evidence="5">
    <location>
        <begin position="273"/>
        <end position="282"/>
    </location>
</feature>
<feature type="transmembrane region" description="Helical" evidence="7">
    <location>
        <begin position="44"/>
        <end position="63"/>
    </location>
</feature>
<evidence type="ECO:0000259" key="8">
    <source>
        <dbReference type="Pfam" id="PF00685"/>
    </source>
</evidence>
<evidence type="ECO:0000256" key="5">
    <source>
        <dbReference type="PIRSR" id="PIRSR637359-3"/>
    </source>
</evidence>
<feature type="binding site" evidence="4">
    <location>
        <position position="196"/>
    </location>
    <ligand>
        <name>3'-phosphoadenylyl sulfate</name>
        <dbReference type="ChEBI" id="CHEBI:58339"/>
    </ligand>
</feature>
<feature type="active site" description="For sulfotransferase activity" evidence="3">
    <location>
        <position position="113"/>
    </location>
</feature>
<feature type="binding site" evidence="4">
    <location>
        <begin position="113"/>
        <end position="117"/>
    </location>
    <ligand>
        <name>3'-phosphoadenylyl sulfate</name>
        <dbReference type="ChEBI" id="CHEBI:58339"/>
    </ligand>
</feature>
<comment type="caution">
    <text evidence="9">The sequence shown here is derived from an EMBL/GenBank/DDBJ whole genome shotgun (WGS) entry which is preliminary data.</text>
</comment>
<feature type="binding site" evidence="4">
    <location>
        <begin position="287"/>
        <end position="291"/>
    </location>
    <ligand>
        <name>3'-phosphoadenylyl sulfate</name>
        <dbReference type="ChEBI" id="CHEBI:58339"/>
    </ligand>
</feature>
<evidence type="ECO:0000256" key="3">
    <source>
        <dbReference type="PIRSR" id="PIRSR637359-1"/>
    </source>
</evidence>
<proteinExistence type="predicted"/>
<keyword evidence="2" id="KW-0325">Glycoprotein</keyword>
<keyword evidence="7" id="KW-0472">Membrane</keyword>
<evidence type="ECO:0000313" key="9">
    <source>
        <dbReference type="EMBL" id="KAG7164863.1"/>
    </source>
</evidence>
<dbReference type="EMBL" id="JAHLQT010024908">
    <property type="protein sequence ID" value="KAG7164863.1"/>
    <property type="molecule type" value="Genomic_DNA"/>
</dbReference>
<dbReference type="Gene3D" id="3.40.50.300">
    <property type="entry name" value="P-loop containing nucleotide triphosphate hydrolases"/>
    <property type="match status" value="2"/>
</dbReference>